<evidence type="ECO:0000313" key="1">
    <source>
        <dbReference type="EMBL" id="KAJ1675997.1"/>
    </source>
</evidence>
<sequence>MKEQFNEEYSSFFNEEMHGPSDEEDGDCYQQLSRELLLQNLELCIQTLGSDELIAISERYSTEPLQSIMHETMRRTIYLCVLILKWVKYFVKNDQRKAANSTEARMKIMYDMSNYSYFLVWTKQNLVWNF</sequence>
<name>A0ACC1HHN9_9FUNG</name>
<keyword evidence="2" id="KW-1185">Reference proteome</keyword>
<reference evidence="1" key="1">
    <citation type="submission" date="2022-06" db="EMBL/GenBank/DDBJ databases">
        <title>Phylogenomic reconstructions and comparative analyses of Kickxellomycotina fungi.</title>
        <authorList>
            <person name="Reynolds N.K."/>
            <person name="Stajich J.E."/>
            <person name="Barry K."/>
            <person name="Grigoriev I.V."/>
            <person name="Crous P."/>
            <person name="Smith M.E."/>
        </authorList>
    </citation>
    <scope>NUCLEOTIDE SEQUENCE</scope>
    <source>
        <strain evidence="1">RSA 2271</strain>
    </source>
</reference>
<dbReference type="Proteomes" id="UP001145114">
    <property type="component" value="Unassembled WGS sequence"/>
</dbReference>
<comment type="caution">
    <text evidence="1">The sequence shown here is derived from an EMBL/GenBank/DDBJ whole genome shotgun (WGS) entry which is preliminary data.</text>
</comment>
<dbReference type="EMBL" id="JAMZIH010005146">
    <property type="protein sequence ID" value="KAJ1675997.1"/>
    <property type="molecule type" value="Genomic_DNA"/>
</dbReference>
<evidence type="ECO:0000313" key="2">
    <source>
        <dbReference type="Proteomes" id="UP001145114"/>
    </source>
</evidence>
<proteinExistence type="predicted"/>
<accession>A0ACC1HHN9</accession>
<organism evidence="1 2">
    <name type="scientific">Spiromyces aspiralis</name>
    <dbReference type="NCBI Taxonomy" id="68401"/>
    <lineage>
        <taxon>Eukaryota</taxon>
        <taxon>Fungi</taxon>
        <taxon>Fungi incertae sedis</taxon>
        <taxon>Zoopagomycota</taxon>
        <taxon>Kickxellomycotina</taxon>
        <taxon>Kickxellomycetes</taxon>
        <taxon>Kickxellales</taxon>
        <taxon>Kickxellaceae</taxon>
        <taxon>Spiromyces</taxon>
    </lineage>
</organism>
<protein>
    <submittedName>
        <fullName evidence="1">Uncharacterized protein</fullName>
    </submittedName>
</protein>
<gene>
    <name evidence="1" type="ORF">EV182_000167</name>
</gene>